<sequence>MLSGLRFASTFLLVVALGLLADALVVRDTSRITLPIARRLNITGAANLVKLDQARAKALKSRPKASTGNSPRATIFDAPVTNQAVDYVATVGVGSPPTTYSLLIDTGSSNTWVGAGKAFVRTATTKDTGNLVEVTYGSGFVIGDAFSDTVTVADGLAIENQVIGSAIESEGFDGVDGIIGIGPVDLTCGTLFPAVAECIPTVTDNAFSQGLIGAHEIGIAFAPTQSLESTNGELTFGGIDETKFTGPLNFVPITSASPANTFVGIDQTVTYGAAGTTVLAATSGITDTGTTLLLLASDAFATYQNLTGGVLDNTTGLLSITPDQFANLESLFFQIGNMTLEFTPNAQLWPRALNTAIGGQPDSVYLIVNDLGSISGEGLDFIDGMTFLERFYYVFDIANSRVGFATTEFTNATTN</sequence>
<keyword evidence="2 4" id="KW-0064">Aspartyl protease</keyword>
<proteinExistence type="inferred from homology"/>
<dbReference type="EMBL" id="MNAD01001480">
    <property type="protein sequence ID" value="OJT05196.1"/>
    <property type="molecule type" value="Genomic_DNA"/>
</dbReference>
<organism evidence="7 8">
    <name type="scientific">Trametes pubescens</name>
    <name type="common">White-rot fungus</name>
    <dbReference type="NCBI Taxonomy" id="154538"/>
    <lineage>
        <taxon>Eukaryota</taxon>
        <taxon>Fungi</taxon>
        <taxon>Dikarya</taxon>
        <taxon>Basidiomycota</taxon>
        <taxon>Agaricomycotina</taxon>
        <taxon>Agaricomycetes</taxon>
        <taxon>Polyporales</taxon>
        <taxon>Polyporaceae</taxon>
        <taxon>Trametes</taxon>
    </lineage>
</organism>
<keyword evidence="4" id="KW-0378">Hydrolase</keyword>
<dbReference type="SUPFAM" id="SSF50630">
    <property type="entry name" value="Acid proteases"/>
    <property type="match status" value="1"/>
</dbReference>
<dbReference type="InterPro" id="IPR001461">
    <property type="entry name" value="Aspartic_peptidase_A1"/>
</dbReference>
<comment type="caution">
    <text evidence="7">The sequence shown here is derived from an EMBL/GenBank/DDBJ whole genome shotgun (WGS) entry which is preliminary data.</text>
</comment>
<reference evidence="7 8" key="1">
    <citation type="submission" date="2016-10" db="EMBL/GenBank/DDBJ databases">
        <title>Genome sequence of the basidiomycete white-rot fungus Trametes pubescens.</title>
        <authorList>
            <person name="Makela M.R."/>
            <person name="Granchi Z."/>
            <person name="Peng M."/>
            <person name="De Vries R.P."/>
            <person name="Grigoriev I."/>
            <person name="Riley R."/>
            <person name="Hilden K."/>
        </authorList>
    </citation>
    <scope>NUCLEOTIDE SEQUENCE [LARGE SCALE GENOMIC DNA]</scope>
    <source>
        <strain evidence="7 8">FBCC735</strain>
    </source>
</reference>
<dbReference type="CDD" id="cd05471">
    <property type="entry name" value="pepsin_like"/>
    <property type="match status" value="1"/>
</dbReference>
<evidence type="ECO:0000256" key="5">
    <source>
        <dbReference type="SAM" id="SignalP"/>
    </source>
</evidence>
<dbReference type="GO" id="GO:0004190">
    <property type="term" value="F:aspartic-type endopeptidase activity"/>
    <property type="evidence" value="ECO:0007669"/>
    <property type="project" value="UniProtKB-KW"/>
</dbReference>
<dbReference type="Gene3D" id="2.40.70.10">
    <property type="entry name" value="Acid Proteases"/>
    <property type="match status" value="2"/>
</dbReference>
<dbReference type="Pfam" id="PF00026">
    <property type="entry name" value="Asp"/>
    <property type="match status" value="1"/>
</dbReference>
<dbReference type="PANTHER" id="PTHR47966">
    <property type="entry name" value="BETA-SITE APP-CLEAVING ENZYME, ISOFORM A-RELATED"/>
    <property type="match status" value="1"/>
</dbReference>
<evidence type="ECO:0000259" key="6">
    <source>
        <dbReference type="PROSITE" id="PS51767"/>
    </source>
</evidence>
<evidence type="ECO:0000313" key="7">
    <source>
        <dbReference type="EMBL" id="OJT05196.1"/>
    </source>
</evidence>
<keyword evidence="8" id="KW-1185">Reference proteome</keyword>
<feature type="active site" evidence="3">
    <location>
        <position position="287"/>
    </location>
</feature>
<evidence type="ECO:0000256" key="3">
    <source>
        <dbReference type="PIRSR" id="PIRSR601461-1"/>
    </source>
</evidence>
<dbReference type="InterPro" id="IPR034164">
    <property type="entry name" value="Pepsin-like_dom"/>
</dbReference>
<evidence type="ECO:0000313" key="8">
    <source>
        <dbReference type="Proteomes" id="UP000184267"/>
    </source>
</evidence>
<dbReference type="Proteomes" id="UP000184267">
    <property type="component" value="Unassembled WGS sequence"/>
</dbReference>
<evidence type="ECO:0000256" key="2">
    <source>
        <dbReference type="ARBA" id="ARBA00022750"/>
    </source>
</evidence>
<keyword evidence="5" id="KW-0732">Signal</keyword>
<dbReference type="InterPro" id="IPR001969">
    <property type="entry name" value="Aspartic_peptidase_AS"/>
</dbReference>
<dbReference type="GO" id="GO:0006508">
    <property type="term" value="P:proteolysis"/>
    <property type="evidence" value="ECO:0007669"/>
    <property type="project" value="UniProtKB-KW"/>
</dbReference>
<evidence type="ECO:0000256" key="1">
    <source>
        <dbReference type="ARBA" id="ARBA00007447"/>
    </source>
</evidence>
<evidence type="ECO:0000256" key="4">
    <source>
        <dbReference type="RuleBase" id="RU000454"/>
    </source>
</evidence>
<dbReference type="OMA" id="IGAHEIG"/>
<dbReference type="AlphaFoldDB" id="A0A1M2VCE9"/>
<protein>
    <submittedName>
        <fullName evidence="7">Polyporopepsin</fullName>
    </submittedName>
</protein>
<feature type="active site" evidence="3">
    <location>
        <position position="105"/>
    </location>
</feature>
<dbReference type="InterPro" id="IPR021109">
    <property type="entry name" value="Peptidase_aspartic_dom_sf"/>
</dbReference>
<gene>
    <name evidence="7" type="ORF">TRAPUB_4021</name>
</gene>
<name>A0A1M2VCE9_TRAPU</name>
<comment type="similarity">
    <text evidence="1 4">Belongs to the peptidase A1 family.</text>
</comment>
<dbReference type="PANTHER" id="PTHR47966:SF51">
    <property type="entry name" value="BETA-SITE APP-CLEAVING ENZYME, ISOFORM A-RELATED"/>
    <property type="match status" value="1"/>
</dbReference>
<dbReference type="PROSITE" id="PS51767">
    <property type="entry name" value="PEPTIDASE_A1"/>
    <property type="match status" value="1"/>
</dbReference>
<feature type="domain" description="Peptidase A1" evidence="6">
    <location>
        <begin position="87"/>
        <end position="405"/>
    </location>
</feature>
<dbReference type="InterPro" id="IPR033121">
    <property type="entry name" value="PEPTIDASE_A1"/>
</dbReference>
<dbReference type="PRINTS" id="PR00792">
    <property type="entry name" value="PEPSIN"/>
</dbReference>
<accession>A0A1M2VCE9</accession>
<feature type="signal peptide" evidence="5">
    <location>
        <begin position="1"/>
        <end position="23"/>
    </location>
</feature>
<keyword evidence="4" id="KW-0645">Protease</keyword>
<dbReference type="OrthoDB" id="660550at2759"/>
<dbReference type="STRING" id="154538.A0A1M2VCE9"/>
<dbReference type="PROSITE" id="PS00141">
    <property type="entry name" value="ASP_PROTEASE"/>
    <property type="match status" value="1"/>
</dbReference>
<feature type="chain" id="PRO_5012001884" evidence="5">
    <location>
        <begin position="24"/>
        <end position="415"/>
    </location>
</feature>